<feature type="domain" description="YrdC-like" evidence="10">
    <location>
        <begin position="14"/>
        <end position="200"/>
    </location>
</feature>
<evidence type="ECO:0000259" key="10">
    <source>
        <dbReference type="PROSITE" id="PS51163"/>
    </source>
</evidence>
<dbReference type="PANTHER" id="PTHR17490">
    <property type="entry name" value="SUA5"/>
    <property type="match status" value="1"/>
</dbReference>
<dbReference type="Pfam" id="PF01300">
    <property type="entry name" value="Sua5_yciO_yrdC"/>
    <property type="match status" value="1"/>
</dbReference>
<sequence length="334" mass="37430">MTITINTDCTTYNPETLIPGIEVLRRGGTVIFPTETVYGLGADATSDSACSKIFTAKGRPQDNPLIIHLSDTSDLNRYGYWDEVEKAKELERLWPGPLTVIVRKRDIISSVASAGLNTIGMRIPDCNFTRDLIRRSDLPVAAPSANISGRPSATSISHVREELWDRVDLMYNAGRTRIGIESTVILPDGEKCTILRPGAYTEDDLLRIFKKVEYAKTGEKVMSPGMKYRHYSPSKNVYRADPEALLRVIKSRNDILPIVSSELGQMIRGNKLILGSRNDPVSISGNLYNCLRELDKTEYRAGIIEKFDENGYFFSIMNRINRASIPITEMDGFR</sequence>
<feature type="binding site" evidence="9">
    <location>
        <position position="152"/>
    </location>
    <ligand>
        <name>ATP</name>
        <dbReference type="ChEBI" id="CHEBI:30616"/>
    </ligand>
</feature>
<gene>
    <name evidence="11" type="ORF">CPM_0473</name>
</gene>
<keyword evidence="8" id="KW-0819">tRNA processing</keyword>
<evidence type="ECO:0000313" key="12">
    <source>
        <dbReference type="Proteomes" id="UP000187822"/>
    </source>
</evidence>
<dbReference type="KEGG" id="cdiv:CPM_0473"/>
<dbReference type="Gene3D" id="3.40.50.11030">
    <property type="entry name" value="Threonylcarbamoyl-AMP synthase, C-terminal domain"/>
    <property type="match status" value="1"/>
</dbReference>
<dbReference type="NCBIfam" id="TIGR00057">
    <property type="entry name" value="L-threonylcarbamoyladenylate synthase"/>
    <property type="match status" value="1"/>
</dbReference>
<dbReference type="GO" id="GO:0006450">
    <property type="term" value="P:regulation of translational fidelity"/>
    <property type="evidence" value="ECO:0007669"/>
    <property type="project" value="TreeGrafter"/>
</dbReference>
<feature type="binding site" evidence="9">
    <location>
        <position position="142"/>
    </location>
    <ligand>
        <name>L-threonine</name>
        <dbReference type="ChEBI" id="CHEBI:57926"/>
    </ligand>
</feature>
<dbReference type="OrthoDB" id="39992at2157"/>
<evidence type="ECO:0000256" key="9">
    <source>
        <dbReference type="PIRSR" id="PIRSR004930-1"/>
    </source>
</evidence>
<dbReference type="GO" id="GO:0005737">
    <property type="term" value="C:cytoplasm"/>
    <property type="evidence" value="ECO:0007669"/>
    <property type="project" value="UniProtKB-SubCell"/>
</dbReference>
<organism evidence="11 12">
    <name type="scientific">Cuniculiplasma divulgatum</name>
    <dbReference type="NCBI Taxonomy" id="1673428"/>
    <lineage>
        <taxon>Archaea</taxon>
        <taxon>Methanobacteriati</taxon>
        <taxon>Thermoplasmatota</taxon>
        <taxon>Thermoplasmata</taxon>
        <taxon>Thermoplasmatales</taxon>
        <taxon>Cuniculiplasmataceae</taxon>
        <taxon>Cuniculiplasma</taxon>
    </lineage>
</organism>
<evidence type="ECO:0000256" key="8">
    <source>
        <dbReference type="PIRNR" id="PIRNR004930"/>
    </source>
</evidence>
<dbReference type="GO" id="GO:0005524">
    <property type="term" value="F:ATP binding"/>
    <property type="evidence" value="ECO:0007669"/>
    <property type="project" value="UniProtKB-UniRule"/>
</dbReference>
<dbReference type="RefSeq" id="WP_077075952.1">
    <property type="nucleotide sequence ID" value="NZ_LT719092.1"/>
</dbReference>
<reference evidence="12" key="1">
    <citation type="submission" date="2016-06" db="EMBL/GenBank/DDBJ databases">
        <authorList>
            <person name="Toshchakov V.S."/>
        </authorList>
    </citation>
    <scope>NUCLEOTIDE SEQUENCE [LARGE SCALE GENOMIC DNA]</scope>
    <source>
        <strain>PM4 (JCM 30641</strain>
        <strain evidence="12">\VKM B-2940)</strain>
    </source>
</reference>
<dbReference type="EMBL" id="LT719092">
    <property type="protein sequence ID" value="SJK84354.1"/>
    <property type="molecule type" value="Genomic_DNA"/>
</dbReference>
<feature type="binding site" evidence="9">
    <location>
        <position position="182"/>
    </location>
    <ligand>
        <name>L-threonine</name>
        <dbReference type="ChEBI" id="CHEBI:57926"/>
    </ligand>
</feature>
<keyword evidence="8" id="KW-0548">Nucleotidyltransferase</keyword>
<feature type="binding site" evidence="9">
    <location>
        <position position="63"/>
    </location>
    <ligand>
        <name>ATP</name>
        <dbReference type="ChEBI" id="CHEBI:30616"/>
    </ligand>
</feature>
<keyword evidence="8 9" id="KW-0067">ATP-binding</keyword>
<feature type="binding site" evidence="9">
    <location>
        <position position="36"/>
    </location>
    <ligand>
        <name>L-threonine</name>
        <dbReference type="ChEBI" id="CHEBI:57926"/>
    </ligand>
</feature>
<dbReference type="GeneID" id="30927105"/>
<dbReference type="InterPro" id="IPR017945">
    <property type="entry name" value="DHBP_synth_RibB-like_a/b_dom"/>
</dbReference>
<keyword evidence="5 8" id="KW-0963">Cytoplasm</keyword>
<dbReference type="Pfam" id="PF03481">
    <property type="entry name" value="Sua5_C"/>
    <property type="match status" value="1"/>
</dbReference>
<feature type="binding site" evidence="9">
    <location>
        <position position="59"/>
    </location>
    <ligand>
        <name>ATP</name>
        <dbReference type="ChEBI" id="CHEBI:30616"/>
    </ligand>
</feature>
<dbReference type="STRING" id="1673428.CPM_0473"/>
<dbReference type="InterPro" id="IPR005145">
    <property type="entry name" value="Sua5_C"/>
</dbReference>
<feature type="binding site" evidence="9">
    <location>
        <position position="144"/>
    </location>
    <ligand>
        <name>ATP</name>
        <dbReference type="ChEBI" id="CHEBI:30616"/>
    </ligand>
</feature>
<accession>A0A1R4A5X2</accession>
<dbReference type="GO" id="GO:0000049">
    <property type="term" value="F:tRNA binding"/>
    <property type="evidence" value="ECO:0007669"/>
    <property type="project" value="TreeGrafter"/>
</dbReference>
<evidence type="ECO:0000313" key="11">
    <source>
        <dbReference type="EMBL" id="SJK84354.1"/>
    </source>
</evidence>
<comment type="subcellular location">
    <subcellularLocation>
        <location evidence="1 8">Cytoplasm</location>
    </subcellularLocation>
</comment>
<dbReference type="EC" id="2.7.7.87" evidence="3 8"/>
<keyword evidence="12" id="KW-1185">Reference proteome</keyword>
<dbReference type="GO" id="GO:0003725">
    <property type="term" value="F:double-stranded RNA binding"/>
    <property type="evidence" value="ECO:0007669"/>
    <property type="project" value="UniProtKB-UniRule"/>
</dbReference>
<dbReference type="Proteomes" id="UP000187822">
    <property type="component" value="Chromosome I"/>
</dbReference>
<dbReference type="InterPro" id="IPR050156">
    <property type="entry name" value="TC-AMP_synthase_SUA5"/>
</dbReference>
<evidence type="ECO:0000256" key="7">
    <source>
        <dbReference type="ARBA" id="ARBA00048366"/>
    </source>
</evidence>
<name>A0A1R4A5X2_9ARCH</name>
<protein>
    <recommendedName>
        <fullName evidence="4 8">Threonylcarbamoyl-AMP synthase</fullName>
        <shortName evidence="8">TC-AMP synthase</shortName>
        <ecNumber evidence="3 8">2.7.7.87</ecNumber>
    </recommendedName>
    <alternativeName>
        <fullName evidence="8">L-threonylcarbamoyladenylate synthase</fullName>
    </alternativeName>
</protein>
<dbReference type="AlphaFoldDB" id="A0A1R4A5X2"/>
<feature type="binding site" evidence="9">
    <location>
        <position position="118"/>
    </location>
    <ligand>
        <name>ATP</name>
        <dbReference type="ChEBI" id="CHEBI:30616"/>
    </ligand>
</feature>
<evidence type="ECO:0000256" key="5">
    <source>
        <dbReference type="ARBA" id="ARBA00022490"/>
    </source>
</evidence>
<proteinExistence type="inferred from homology"/>
<comment type="function">
    <text evidence="8">Required for the formation of a threonylcarbamoyl group on adenosine at position 37 (t(6)A37) in tRNAs that read codons beginning with adenine.</text>
</comment>
<dbReference type="PIRSF" id="PIRSF004930">
    <property type="entry name" value="Tln_factor_SUA5"/>
    <property type="match status" value="1"/>
</dbReference>
<evidence type="ECO:0000256" key="6">
    <source>
        <dbReference type="ARBA" id="ARBA00022679"/>
    </source>
</evidence>
<feature type="binding site" evidence="9">
    <location>
        <position position="122"/>
    </location>
    <ligand>
        <name>L-threonine</name>
        <dbReference type="ChEBI" id="CHEBI:57926"/>
    </ligand>
</feature>
<dbReference type="PROSITE" id="PS51163">
    <property type="entry name" value="YRDC"/>
    <property type="match status" value="1"/>
</dbReference>
<dbReference type="Gene3D" id="3.90.870.10">
    <property type="entry name" value="DHBP synthase"/>
    <property type="match status" value="1"/>
</dbReference>
<dbReference type="PANTHER" id="PTHR17490:SF10">
    <property type="entry name" value="THREONYLCARBAMOYL-AMP SYNTHASE"/>
    <property type="match status" value="1"/>
</dbReference>
<dbReference type="GO" id="GO:0061710">
    <property type="term" value="F:L-threonylcarbamoyladenylate synthase"/>
    <property type="evidence" value="ECO:0007669"/>
    <property type="project" value="UniProtKB-EC"/>
</dbReference>
<evidence type="ECO:0000256" key="2">
    <source>
        <dbReference type="ARBA" id="ARBA00007663"/>
    </source>
</evidence>
<evidence type="ECO:0000256" key="3">
    <source>
        <dbReference type="ARBA" id="ARBA00012584"/>
    </source>
</evidence>
<keyword evidence="6 8" id="KW-0808">Transferase</keyword>
<evidence type="ECO:0000256" key="4">
    <source>
        <dbReference type="ARBA" id="ARBA00015492"/>
    </source>
</evidence>
<dbReference type="InterPro" id="IPR010923">
    <property type="entry name" value="T(6)A37_SUA5"/>
</dbReference>
<keyword evidence="8 9" id="KW-0547">Nucleotide-binding</keyword>
<comment type="similarity">
    <text evidence="2 8">Belongs to the SUA5 family.</text>
</comment>
<feature type="binding site" evidence="9">
    <location>
        <position position="231"/>
    </location>
    <ligand>
        <name>ATP</name>
        <dbReference type="ChEBI" id="CHEBI:30616"/>
    </ligand>
</feature>
<feature type="binding site" evidence="9">
    <location>
        <position position="68"/>
    </location>
    <ligand>
        <name>L-threonine</name>
        <dbReference type="ChEBI" id="CHEBI:57926"/>
    </ligand>
</feature>
<evidence type="ECO:0000256" key="1">
    <source>
        <dbReference type="ARBA" id="ARBA00004496"/>
    </source>
</evidence>
<dbReference type="InterPro" id="IPR038385">
    <property type="entry name" value="Sua5/YwlC_C"/>
</dbReference>
<dbReference type="GO" id="GO:0008033">
    <property type="term" value="P:tRNA processing"/>
    <property type="evidence" value="ECO:0007669"/>
    <property type="project" value="UniProtKB-KW"/>
</dbReference>
<dbReference type="InterPro" id="IPR006070">
    <property type="entry name" value="Sua5-like_dom"/>
</dbReference>
<comment type="catalytic activity">
    <reaction evidence="7 8">
        <text>L-threonine + hydrogencarbonate + ATP = L-threonylcarbamoyladenylate + diphosphate + H2O</text>
        <dbReference type="Rhea" id="RHEA:36407"/>
        <dbReference type="ChEBI" id="CHEBI:15377"/>
        <dbReference type="ChEBI" id="CHEBI:17544"/>
        <dbReference type="ChEBI" id="CHEBI:30616"/>
        <dbReference type="ChEBI" id="CHEBI:33019"/>
        <dbReference type="ChEBI" id="CHEBI:57926"/>
        <dbReference type="ChEBI" id="CHEBI:73682"/>
        <dbReference type="EC" id="2.7.7.87"/>
    </reaction>
</comment>
<dbReference type="SUPFAM" id="SSF55821">
    <property type="entry name" value="YrdC/RibB"/>
    <property type="match status" value="1"/>
</dbReference>
<feature type="binding site" evidence="9">
    <location>
        <position position="196"/>
    </location>
    <ligand>
        <name>ATP</name>
        <dbReference type="ChEBI" id="CHEBI:30616"/>
    </ligand>
</feature>